<organism evidence="2 3">
    <name type="scientific">Datura stramonium</name>
    <name type="common">Jimsonweed</name>
    <name type="synonym">Common thornapple</name>
    <dbReference type="NCBI Taxonomy" id="4076"/>
    <lineage>
        <taxon>Eukaryota</taxon>
        <taxon>Viridiplantae</taxon>
        <taxon>Streptophyta</taxon>
        <taxon>Embryophyta</taxon>
        <taxon>Tracheophyta</taxon>
        <taxon>Spermatophyta</taxon>
        <taxon>Magnoliopsida</taxon>
        <taxon>eudicotyledons</taxon>
        <taxon>Gunneridae</taxon>
        <taxon>Pentapetalae</taxon>
        <taxon>asterids</taxon>
        <taxon>lamiids</taxon>
        <taxon>Solanales</taxon>
        <taxon>Solanaceae</taxon>
        <taxon>Solanoideae</taxon>
        <taxon>Datureae</taxon>
        <taxon>Datura</taxon>
    </lineage>
</organism>
<dbReference type="PANTHER" id="PTHR36344">
    <property type="entry name" value="RX N-TERMINAL DOMAIN-CONTAINING PROTEIN"/>
    <property type="match status" value="1"/>
</dbReference>
<proteinExistence type="predicted"/>
<comment type="caution">
    <text evidence="2">The sequence shown here is derived from an EMBL/GenBank/DDBJ whole genome shotgun (WGS) entry which is preliminary data.</text>
</comment>
<name>A0ABS8T1X7_DATST</name>
<protein>
    <submittedName>
        <fullName evidence="2">Uncharacterized protein</fullName>
    </submittedName>
</protein>
<accession>A0ABS8T1X7</accession>
<dbReference type="EMBL" id="JACEIK010001040">
    <property type="protein sequence ID" value="MCD7465350.1"/>
    <property type="molecule type" value="Genomic_DNA"/>
</dbReference>
<keyword evidence="3" id="KW-1185">Reference proteome</keyword>
<gene>
    <name evidence="2" type="ORF">HAX54_001150</name>
</gene>
<evidence type="ECO:0000313" key="2">
    <source>
        <dbReference type="EMBL" id="MCD7465350.1"/>
    </source>
</evidence>
<dbReference type="Proteomes" id="UP000823775">
    <property type="component" value="Unassembled WGS sequence"/>
</dbReference>
<feature type="compositionally biased region" description="Basic and acidic residues" evidence="1">
    <location>
        <begin position="57"/>
        <end position="85"/>
    </location>
</feature>
<sequence>MDYFLRLQEISIEISTVEEEKLRSEQRLGLFWEYFPPLDYEAVENMKQSIQNHIRGLEGRKEGLESRRGEAPIEQRLEPHSRSGRFEGGPPPGTKGTHALWYGEGEVPYCGRTEKEGDCEPPAKRLRFLANSQPLVRRKCSLIVGGNQREGKNKVDYSIMFPPLVRIGSLFNGNNDVELTAENRHLGEPPDGVEHEVGVASYRRSACRAEYVSGPCTHRSSHPGNWFRPKH</sequence>
<evidence type="ECO:0000313" key="3">
    <source>
        <dbReference type="Proteomes" id="UP000823775"/>
    </source>
</evidence>
<reference evidence="2 3" key="1">
    <citation type="journal article" date="2021" name="BMC Genomics">
        <title>Datura genome reveals duplications of psychoactive alkaloid biosynthetic genes and high mutation rate following tissue culture.</title>
        <authorList>
            <person name="Rajewski A."/>
            <person name="Carter-House D."/>
            <person name="Stajich J."/>
            <person name="Litt A."/>
        </authorList>
    </citation>
    <scope>NUCLEOTIDE SEQUENCE [LARGE SCALE GENOMIC DNA]</scope>
    <source>
        <strain evidence="2">AR-01</strain>
    </source>
</reference>
<dbReference type="PANTHER" id="PTHR36344:SF1">
    <property type="entry name" value="RX N-TERMINAL DOMAIN-CONTAINING PROTEIN"/>
    <property type="match status" value="1"/>
</dbReference>
<feature type="region of interest" description="Disordered" evidence="1">
    <location>
        <begin position="57"/>
        <end position="95"/>
    </location>
</feature>
<evidence type="ECO:0000256" key="1">
    <source>
        <dbReference type="SAM" id="MobiDB-lite"/>
    </source>
</evidence>